<keyword evidence="2" id="KW-0238">DNA-binding</keyword>
<keyword evidence="1" id="KW-0805">Transcription regulation</keyword>
<dbReference type="InterPro" id="IPR009057">
    <property type="entry name" value="Homeodomain-like_sf"/>
</dbReference>
<dbReference type="RefSeq" id="WP_349585162.1">
    <property type="nucleotide sequence ID" value="NZ_JBEFLD010000003.1"/>
</dbReference>
<dbReference type="InterPro" id="IPR018062">
    <property type="entry name" value="HTH_AraC-typ_CS"/>
</dbReference>
<dbReference type="PRINTS" id="PR00032">
    <property type="entry name" value="HTHARAC"/>
</dbReference>
<dbReference type="InterPro" id="IPR032710">
    <property type="entry name" value="NTF2-like_dom_sf"/>
</dbReference>
<dbReference type="InterPro" id="IPR018060">
    <property type="entry name" value="HTH_AraC"/>
</dbReference>
<evidence type="ECO:0000256" key="3">
    <source>
        <dbReference type="ARBA" id="ARBA00023163"/>
    </source>
</evidence>
<feature type="region of interest" description="Disordered" evidence="4">
    <location>
        <begin position="1"/>
        <end position="24"/>
    </location>
</feature>
<protein>
    <submittedName>
        <fullName evidence="6">Nuclear transport factor 2 family protein</fullName>
    </submittedName>
</protein>
<dbReference type="Gene3D" id="1.10.10.60">
    <property type="entry name" value="Homeodomain-like"/>
    <property type="match status" value="1"/>
</dbReference>
<dbReference type="PROSITE" id="PS00041">
    <property type="entry name" value="HTH_ARAC_FAMILY_1"/>
    <property type="match status" value="1"/>
</dbReference>
<dbReference type="SUPFAM" id="SSF54427">
    <property type="entry name" value="NTF2-like"/>
    <property type="match status" value="1"/>
</dbReference>
<dbReference type="Proteomes" id="UP001433638">
    <property type="component" value="Unassembled WGS sequence"/>
</dbReference>
<evidence type="ECO:0000256" key="2">
    <source>
        <dbReference type="ARBA" id="ARBA00023125"/>
    </source>
</evidence>
<dbReference type="SMART" id="SM00342">
    <property type="entry name" value="HTH_ARAC"/>
    <property type="match status" value="1"/>
</dbReference>
<name>A0ABV1M1L6_9NEIS</name>
<keyword evidence="3" id="KW-0804">Transcription</keyword>
<dbReference type="PANTHER" id="PTHR43280:SF27">
    <property type="entry name" value="TRANSCRIPTIONAL REGULATOR MTLR"/>
    <property type="match status" value="1"/>
</dbReference>
<evidence type="ECO:0000256" key="4">
    <source>
        <dbReference type="SAM" id="MobiDB-lite"/>
    </source>
</evidence>
<proteinExistence type="predicted"/>
<dbReference type="Pfam" id="PF12833">
    <property type="entry name" value="HTH_18"/>
    <property type="match status" value="1"/>
</dbReference>
<dbReference type="InterPro" id="IPR037401">
    <property type="entry name" value="SnoaL-like"/>
</dbReference>
<feature type="compositionally biased region" description="Polar residues" evidence="4">
    <location>
        <begin position="11"/>
        <end position="24"/>
    </location>
</feature>
<dbReference type="SUPFAM" id="SSF46689">
    <property type="entry name" value="Homeodomain-like"/>
    <property type="match status" value="1"/>
</dbReference>
<keyword evidence="7" id="KW-1185">Reference proteome</keyword>
<sequence>MAIRTRDGQARSVNKTWQTGQHSMDSPGFNDDTYQVVLRYHQAWRQRDLVAILACYHPDIEYHDHLQNRVFRRAELRDYVQAALPSGSNERLEHVDRIRVDGDTAFIQYQLALHGGRALFCSSEAIRVRQGQVWCIHEYATLQQPAQTAGSGDTRSALARLGLSARQLSRLAADLDSYFRQQRPFLDPDCNLQAVAAATGYSRNQLSYLLNQVLCRRFYQYVNEARVRYLLATLPQQLAPARIDELAFAAGFNSLSAFYRAFRDHTGMTPSAYLRQHCCVPAATTSPPPAG</sequence>
<evidence type="ECO:0000313" key="7">
    <source>
        <dbReference type="Proteomes" id="UP001433638"/>
    </source>
</evidence>
<dbReference type="Gene3D" id="3.10.450.50">
    <property type="match status" value="1"/>
</dbReference>
<evidence type="ECO:0000259" key="5">
    <source>
        <dbReference type="PROSITE" id="PS01124"/>
    </source>
</evidence>
<dbReference type="EMBL" id="JBEFLD010000003">
    <property type="protein sequence ID" value="MEQ6290072.1"/>
    <property type="molecule type" value="Genomic_DNA"/>
</dbReference>
<comment type="caution">
    <text evidence="6">The sequence shown here is derived from an EMBL/GenBank/DDBJ whole genome shotgun (WGS) entry which is preliminary data.</text>
</comment>
<feature type="domain" description="HTH araC/xylS-type" evidence="5">
    <location>
        <begin position="169"/>
        <end position="276"/>
    </location>
</feature>
<reference evidence="6" key="1">
    <citation type="submission" date="2024-06" db="EMBL/GenBank/DDBJ databases">
        <title>Genome sequence of Vogesella sp. MAHUQ-64.</title>
        <authorList>
            <person name="Huq M.A."/>
        </authorList>
    </citation>
    <scope>NUCLEOTIDE SEQUENCE</scope>
    <source>
        <strain evidence="6">MAHUQ-64</strain>
    </source>
</reference>
<gene>
    <name evidence="6" type="ORF">ABNW52_05505</name>
</gene>
<dbReference type="InterPro" id="IPR020449">
    <property type="entry name" value="Tscrpt_reg_AraC-type_HTH"/>
</dbReference>
<dbReference type="PROSITE" id="PS01124">
    <property type="entry name" value="HTH_ARAC_FAMILY_2"/>
    <property type="match status" value="1"/>
</dbReference>
<evidence type="ECO:0000313" key="6">
    <source>
        <dbReference type="EMBL" id="MEQ6290072.1"/>
    </source>
</evidence>
<evidence type="ECO:0000256" key="1">
    <source>
        <dbReference type="ARBA" id="ARBA00023015"/>
    </source>
</evidence>
<accession>A0ABV1M1L6</accession>
<dbReference type="Pfam" id="PF12680">
    <property type="entry name" value="SnoaL_2"/>
    <property type="match status" value="1"/>
</dbReference>
<dbReference type="PANTHER" id="PTHR43280">
    <property type="entry name" value="ARAC-FAMILY TRANSCRIPTIONAL REGULATOR"/>
    <property type="match status" value="1"/>
</dbReference>
<organism evidence="6 7">
    <name type="scientific">Vogesella oryzagri</name>
    <dbReference type="NCBI Taxonomy" id="3160864"/>
    <lineage>
        <taxon>Bacteria</taxon>
        <taxon>Pseudomonadati</taxon>
        <taxon>Pseudomonadota</taxon>
        <taxon>Betaproteobacteria</taxon>
        <taxon>Neisseriales</taxon>
        <taxon>Chromobacteriaceae</taxon>
        <taxon>Vogesella</taxon>
    </lineage>
</organism>